<dbReference type="EnsemblPlants" id="ONIVA07G06590.1">
    <property type="protein sequence ID" value="ONIVA07G06590.1"/>
    <property type="gene ID" value="ONIVA07G06590"/>
</dbReference>
<evidence type="ECO:0000313" key="2">
    <source>
        <dbReference type="EnsemblPlants" id="ONIVA07G06590.1"/>
    </source>
</evidence>
<keyword evidence="3" id="KW-1185">Reference proteome</keyword>
<dbReference type="Proteomes" id="UP000006591">
    <property type="component" value="Chromosome 7"/>
</dbReference>
<name>A0A0E0HYE0_ORYNI</name>
<dbReference type="AlphaFoldDB" id="A0A0E0HYE0"/>
<sequence length="156" mass="16079">MASTGYTWQELLMGVLDPGVVVGPEFGGDSIFVVAPDGVVEPVAASVAPYNPTDVVDWDKLEILAPNDDEGRLEIVRDERFYELLGLRAEDEQANMARQAAGGDGVDAAAANGAGAAAGSDRAGAAAGGVGDRDGVAADGDECWNNNKIPDPVYTK</sequence>
<protein>
    <submittedName>
        <fullName evidence="2">Uncharacterized protein</fullName>
    </submittedName>
</protein>
<evidence type="ECO:0000256" key="1">
    <source>
        <dbReference type="SAM" id="MobiDB-lite"/>
    </source>
</evidence>
<organism evidence="2">
    <name type="scientific">Oryza nivara</name>
    <name type="common">Indian wild rice</name>
    <name type="synonym">Oryza sativa f. spontanea</name>
    <dbReference type="NCBI Taxonomy" id="4536"/>
    <lineage>
        <taxon>Eukaryota</taxon>
        <taxon>Viridiplantae</taxon>
        <taxon>Streptophyta</taxon>
        <taxon>Embryophyta</taxon>
        <taxon>Tracheophyta</taxon>
        <taxon>Spermatophyta</taxon>
        <taxon>Magnoliopsida</taxon>
        <taxon>Liliopsida</taxon>
        <taxon>Poales</taxon>
        <taxon>Poaceae</taxon>
        <taxon>BOP clade</taxon>
        <taxon>Oryzoideae</taxon>
        <taxon>Oryzeae</taxon>
        <taxon>Oryzinae</taxon>
        <taxon>Oryza</taxon>
    </lineage>
</organism>
<dbReference type="Gramene" id="ONIVA07G06590.1">
    <property type="protein sequence ID" value="ONIVA07G06590.1"/>
    <property type="gene ID" value="ONIVA07G06590"/>
</dbReference>
<reference evidence="2" key="2">
    <citation type="submission" date="2018-04" db="EMBL/GenBank/DDBJ databases">
        <title>OnivRS2 (Oryza nivara Reference Sequence Version 2).</title>
        <authorList>
            <person name="Zhang J."/>
            <person name="Kudrna D."/>
            <person name="Lee S."/>
            <person name="Talag J."/>
            <person name="Rajasekar S."/>
            <person name="Welchert J."/>
            <person name="Hsing Y.-I."/>
            <person name="Wing R.A."/>
        </authorList>
    </citation>
    <scope>NUCLEOTIDE SEQUENCE [LARGE SCALE GENOMIC DNA]</scope>
    <source>
        <strain evidence="2">SL10</strain>
    </source>
</reference>
<accession>A0A0E0HYE0</accession>
<feature type="region of interest" description="Disordered" evidence="1">
    <location>
        <begin position="117"/>
        <end position="156"/>
    </location>
</feature>
<dbReference type="HOGENOM" id="CLU_1689532_0_0_1"/>
<reference evidence="2" key="1">
    <citation type="submission" date="2015-04" db="UniProtKB">
        <authorList>
            <consortium name="EnsemblPlants"/>
        </authorList>
    </citation>
    <scope>IDENTIFICATION</scope>
    <source>
        <strain evidence="2">SL10</strain>
    </source>
</reference>
<evidence type="ECO:0000313" key="3">
    <source>
        <dbReference type="Proteomes" id="UP000006591"/>
    </source>
</evidence>
<proteinExistence type="predicted"/>